<name>A0A1S4FKN1_AEDAE</name>
<dbReference type="OrthoDB" id="6077919at2759"/>
<dbReference type="Pfam" id="PF05485">
    <property type="entry name" value="THAP"/>
    <property type="match status" value="1"/>
</dbReference>
<feature type="domain" description="C2H2-type" evidence="12">
    <location>
        <begin position="473"/>
        <end position="501"/>
    </location>
</feature>
<dbReference type="Gene3D" id="6.20.210.20">
    <property type="entry name" value="THAP domain"/>
    <property type="match status" value="1"/>
</dbReference>
<dbReference type="Gene3D" id="3.30.160.60">
    <property type="entry name" value="Classic Zinc Finger"/>
    <property type="match status" value="8"/>
</dbReference>
<feature type="domain" description="C2H2-type" evidence="12">
    <location>
        <begin position="445"/>
        <end position="472"/>
    </location>
</feature>
<evidence type="ECO:0000256" key="6">
    <source>
        <dbReference type="ARBA" id="ARBA00023015"/>
    </source>
</evidence>
<keyword evidence="3" id="KW-0677">Repeat</keyword>
<evidence type="ECO:0000256" key="2">
    <source>
        <dbReference type="ARBA" id="ARBA00022723"/>
    </source>
</evidence>
<reference evidence="14 15" key="1">
    <citation type="submission" date="2017-06" db="EMBL/GenBank/DDBJ databases">
        <title>Aedes aegypti genome working group (AGWG) sequencing and assembly.</title>
        <authorList>
            <consortium name="Aedes aegypti Genome Working Group (AGWG)"/>
            <person name="Matthews B.J."/>
        </authorList>
    </citation>
    <scope>NUCLEOTIDE SEQUENCE [LARGE SCALE GENOMIC DNA]</scope>
    <source>
        <strain evidence="14 15">LVP_AGWG</strain>
    </source>
</reference>
<evidence type="ECO:0000256" key="9">
    <source>
        <dbReference type="ARBA" id="ARBA00023242"/>
    </source>
</evidence>
<dbReference type="PANTHER" id="PTHR16515:SF49">
    <property type="entry name" value="GASTRULA ZINC FINGER PROTEIN XLCGF49.1-LIKE-RELATED"/>
    <property type="match status" value="1"/>
</dbReference>
<sequence length="756" mass="88055">MGRKCCVPKCSSNYDAVLRRGQSTISTFKFPEDKHLRDLWITALNRDPSWQPGSTASICINHFQPEDILRYDKPAKLKPDAVPSIFSKSAKQGPVVKRGRPKRGTAKLDALENFKNDDKHYLNEEHIDPADNVMKEMILGFDNFRQRVSENMTTDNWHYYESANVLHFYNITEQDADSAIRIENSIKVYDDMKIKLFLKDVKQADESLRWILDHDMKLLEWSQFETLLQKYDSKVYRPREDPADQFKQQTNESEMLNHDEDSQIFEEEYLDQSEDGEVEFLEIDEHIDVENEVGTNRNPLRIQKDRSRTVQERAERKNVREIAQKLKNSKHRCFICDKEHDSSEEFERHLTIHADMLPFHCDRCISETVTIKTLASLNKHLLMHQKPLKCRTCDVRFSNYGTRLLHEQNSHENRGPFTCEVCGKISQSLRGHQHHFKIHTNPESMKCQLCGKQLSSSYELKLHMRIHTKEKPNKCPFCPISFNRISNLVVHKRRLHGTEKPFRCSLCEELFGSDKELKRHLTTHDPEPSTNSKENPIRHVGIVQSNEGNKDHYCKACNKLLPNASAYHSHMRKHRKRYQCSYCGLRIGQFRDFIDHENTHTGKRPYKCEVCAKTFKTSSTYYGHRAVHSTEKRFNCEFCGRRFNRLRHLVIHKKVHKAEFADRACHLKLSASSREQTRRDSNLSTIESANTQQILSVEECGQVTITVATPLMSETQQIPRVIQTTDGSEAILVTADMLSTRNLIILQQPENTGIET</sequence>
<dbReference type="SUPFAM" id="SSF57716">
    <property type="entry name" value="Glucocorticoid receptor-like (DNA-binding domain)"/>
    <property type="match status" value="1"/>
</dbReference>
<evidence type="ECO:0000256" key="1">
    <source>
        <dbReference type="ARBA" id="ARBA00004123"/>
    </source>
</evidence>
<dbReference type="AlphaFoldDB" id="A0A1S4FKN1"/>
<feature type="domain" description="C2H2-type" evidence="12">
    <location>
        <begin position="417"/>
        <end position="444"/>
    </location>
</feature>
<dbReference type="InterPro" id="IPR036236">
    <property type="entry name" value="Znf_C2H2_sf"/>
</dbReference>
<dbReference type="GO" id="GO:0003677">
    <property type="term" value="F:DNA binding"/>
    <property type="evidence" value="ECO:0007669"/>
    <property type="project" value="UniProtKB-UniRule"/>
</dbReference>
<organism evidence="14 15">
    <name type="scientific">Aedes aegypti</name>
    <name type="common">Yellowfever mosquito</name>
    <name type="synonym">Culex aegypti</name>
    <dbReference type="NCBI Taxonomy" id="7159"/>
    <lineage>
        <taxon>Eukaryota</taxon>
        <taxon>Metazoa</taxon>
        <taxon>Ecdysozoa</taxon>
        <taxon>Arthropoda</taxon>
        <taxon>Hexapoda</taxon>
        <taxon>Insecta</taxon>
        <taxon>Pterygota</taxon>
        <taxon>Neoptera</taxon>
        <taxon>Endopterygota</taxon>
        <taxon>Diptera</taxon>
        <taxon>Nematocera</taxon>
        <taxon>Culicoidea</taxon>
        <taxon>Culicidae</taxon>
        <taxon>Culicinae</taxon>
        <taxon>Aedini</taxon>
        <taxon>Aedes</taxon>
        <taxon>Stegomyia</taxon>
    </lineage>
</organism>
<dbReference type="GO" id="GO:0010468">
    <property type="term" value="P:regulation of gene expression"/>
    <property type="evidence" value="ECO:0007669"/>
    <property type="project" value="TreeGrafter"/>
</dbReference>
<evidence type="ECO:0000313" key="14">
    <source>
        <dbReference type="EnsemblMetazoa" id="AAEL008860-PB"/>
    </source>
</evidence>
<dbReference type="InParanoid" id="A0A1S4FKN1"/>
<evidence type="ECO:0000256" key="7">
    <source>
        <dbReference type="ARBA" id="ARBA00023125"/>
    </source>
</evidence>
<evidence type="ECO:0000259" key="12">
    <source>
        <dbReference type="PROSITE" id="PS50157"/>
    </source>
</evidence>
<dbReference type="FunFam" id="3.30.160.60:FF:000446">
    <property type="entry name" value="Zinc finger protein"/>
    <property type="match status" value="1"/>
</dbReference>
<dbReference type="FunFam" id="3.30.160.60:FF:000688">
    <property type="entry name" value="zinc finger protein 197 isoform X1"/>
    <property type="match status" value="1"/>
</dbReference>
<accession>A0A1S4FKN1</accession>
<evidence type="ECO:0000256" key="5">
    <source>
        <dbReference type="ARBA" id="ARBA00022833"/>
    </source>
</evidence>
<evidence type="ECO:0000259" key="13">
    <source>
        <dbReference type="PROSITE" id="PS50950"/>
    </source>
</evidence>
<evidence type="ECO:0000256" key="4">
    <source>
        <dbReference type="ARBA" id="ARBA00022771"/>
    </source>
</evidence>
<gene>
    <name evidence="14" type="primary">5571174</name>
</gene>
<comment type="subcellular location">
    <subcellularLocation>
        <location evidence="1">Nucleus</location>
    </subcellularLocation>
</comment>
<feature type="domain" description="C2H2-type" evidence="12">
    <location>
        <begin position="634"/>
        <end position="661"/>
    </location>
</feature>
<dbReference type="GO" id="GO:0030674">
    <property type="term" value="F:protein-macromolecule adaptor activity"/>
    <property type="evidence" value="ECO:0007669"/>
    <property type="project" value="UniProtKB-ARBA"/>
</dbReference>
<evidence type="ECO:0000313" key="15">
    <source>
        <dbReference type="Proteomes" id="UP000008820"/>
    </source>
</evidence>
<evidence type="ECO:0000256" key="10">
    <source>
        <dbReference type="PROSITE-ProRule" id="PRU00042"/>
    </source>
</evidence>
<dbReference type="InterPro" id="IPR013087">
    <property type="entry name" value="Znf_C2H2_type"/>
</dbReference>
<dbReference type="Proteomes" id="UP000008820">
    <property type="component" value="Chromosome 3"/>
</dbReference>
<dbReference type="Pfam" id="PF12874">
    <property type="entry name" value="zf-met"/>
    <property type="match status" value="1"/>
</dbReference>
<keyword evidence="2" id="KW-0479">Metal-binding</keyword>
<dbReference type="GO" id="GO:0008270">
    <property type="term" value="F:zinc ion binding"/>
    <property type="evidence" value="ECO:0007669"/>
    <property type="project" value="UniProtKB-KW"/>
</dbReference>
<dbReference type="Pfam" id="PF00096">
    <property type="entry name" value="zf-C2H2"/>
    <property type="match status" value="4"/>
</dbReference>
<keyword evidence="6" id="KW-0805">Transcription regulation</keyword>
<keyword evidence="9" id="KW-0539">Nucleus</keyword>
<keyword evidence="7 11" id="KW-0238">DNA-binding</keyword>
<feature type="domain" description="C2H2-type" evidence="12">
    <location>
        <begin position="502"/>
        <end position="529"/>
    </location>
</feature>
<dbReference type="SMART" id="SM00692">
    <property type="entry name" value="DM3"/>
    <property type="match status" value="1"/>
</dbReference>
<dbReference type="EnsemblMetazoa" id="AAEL008860-RB">
    <property type="protein sequence ID" value="AAEL008860-PB"/>
    <property type="gene ID" value="AAEL008860"/>
</dbReference>
<dbReference type="PROSITE" id="PS50157">
    <property type="entry name" value="ZINC_FINGER_C2H2_2"/>
    <property type="match status" value="8"/>
</dbReference>
<feature type="domain" description="THAP-type" evidence="13">
    <location>
        <begin position="1"/>
        <end position="86"/>
    </location>
</feature>
<keyword evidence="4 10" id="KW-0863">Zinc-finger</keyword>
<evidence type="ECO:0000256" key="3">
    <source>
        <dbReference type="ARBA" id="ARBA00022737"/>
    </source>
</evidence>
<feature type="domain" description="C2H2-type" evidence="12">
    <location>
        <begin position="606"/>
        <end position="633"/>
    </location>
</feature>
<dbReference type="GO" id="GO:0005634">
    <property type="term" value="C:nucleus"/>
    <property type="evidence" value="ECO:0007669"/>
    <property type="project" value="UniProtKB-SubCell"/>
</dbReference>
<dbReference type="EnsemblMetazoa" id="AAEL008860-RA">
    <property type="protein sequence ID" value="AAEL008860-PA"/>
    <property type="gene ID" value="AAEL008860"/>
</dbReference>
<reference evidence="14" key="2">
    <citation type="submission" date="2020-05" db="UniProtKB">
        <authorList>
            <consortium name="EnsemblMetazoa"/>
        </authorList>
    </citation>
    <scope>IDENTIFICATION</scope>
    <source>
        <strain evidence="14">LVP_AGWG</strain>
    </source>
</reference>
<proteinExistence type="predicted"/>
<evidence type="ECO:0008006" key="16">
    <source>
        <dbReference type="Google" id="ProtNLM"/>
    </source>
</evidence>
<keyword evidence="5" id="KW-0862">Zinc</keyword>
<dbReference type="InterPro" id="IPR050331">
    <property type="entry name" value="Zinc_finger"/>
</dbReference>
<protein>
    <recommendedName>
        <fullName evidence="16">Zinc finger protein</fullName>
    </recommendedName>
</protein>
<dbReference type="InterPro" id="IPR006612">
    <property type="entry name" value="THAP_Znf"/>
</dbReference>
<feature type="domain" description="C2H2-type" evidence="12">
    <location>
        <begin position="578"/>
        <end position="605"/>
    </location>
</feature>
<keyword evidence="8" id="KW-0804">Transcription</keyword>
<dbReference type="SMART" id="SM00980">
    <property type="entry name" value="THAP"/>
    <property type="match status" value="1"/>
</dbReference>
<dbReference type="PANTHER" id="PTHR16515">
    <property type="entry name" value="PR DOMAIN ZINC FINGER PROTEIN"/>
    <property type="match status" value="1"/>
</dbReference>
<dbReference type="PROSITE" id="PS50950">
    <property type="entry name" value="ZF_THAP"/>
    <property type="match status" value="1"/>
</dbReference>
<evidence type="ECO:0000256" key="8">
    <source>
        <dbReference type="ARBA" id="ARBA00023163"/>
    </source>
</evidence>
<keyword evidence="15" id="KW-1185">Reference proteome</keyword>
<dbReference type="PROSITE" id="PS00028">
    <property type="entry name" value="ZINC_FINGER_C2H2_1"/>
    <property type="match status" value="7"/>
</dbReference>
<dbReference type="VEuPathDB" id="VectorBase:AAEL008860"/>
<dbReference type="SUPFAM" id="SSF57667">
    <property type="entry name" value="beta-beta-alpha zinc fingers"/>
    <property type="match status" value="5"/>
</dbReference>
<dbReference type="InterPro" id="IPR038441">
    <property type="entry name" value="THAP_Znf_sf"/>
</dbReference>
<dbReference type="SMART" id="SM00355">
    <property type="entry name" value="ZnF_C2H2"/>
    <property type="match status" value="11"/>
</dbReference>
<evidence type="ECO:0000256" key="11">
    <source>
        <dbReference type="PROSITE-ProRule" id="PRU00309"/>
    </source>
</evidence>
<feature type="domain" description="C2H2-type" evidence="12">
    <location>
        <begin position="388"/>
        <end position="416"/>
    </location>
</feature>